<dbReference type="SUPFAM" id="SSF48371">
    <property type="entry name" value="ARM repeat"/>
    <property type="match status" value="1"/>
</dbReference>
<protein>
    <recommendedName>
        <fullName evidence="15">AP-3 complex subunit beta</fullName>
    </recommendedName>
</protein>
<keyword evidence="12" id="KW-0804">Transcription</keyword>
<evidence type="ECO:0000256" key="6">
    <source>
        <dbReference type="ARBA" id="ARBA00022491"/>
    </source>
</evidence>
<comment type="similarity">
    <text evidence="3 15">Belongs to the adaptor complexes large subunit family.</text>
</comment>
<evidence type="ECO:0000256" key="1">
    <source>
        <dbReference type="ARBA" id="ARBA00004145"/>
    </source>
</evidence>
<dbReference type="Pfam" id="PF01602">
    <property type="entry name" value="Adaptin_N"/>
    <property type="match status" value="1"/>
</dbReference>
<dbReference type="Pfam" id="PF14796">
    <property type="entry name" value="AP3B1_C"/>
    <property type="match status" value="1"/>
</dbReference>
<evidence type="ECO:0000256" key="3">
    <source>
        <dbReference type="ARBA" id="ARBA00006613"/>
    </source>
</evidence>
<dbReference type="EnsemblMetazoa" id="AMIN003741-RA">
    <property type="protein sequence ID" value="AMIN003741-PA"/>
    <property type="gene ID" value="AMIN003741"/>
</dbReference>
<feature type="compositionally biased region" description="Polar residues" evidence="16">
    <location>
        <begin position="676"/>
        <end position="688"/>
    </location>
</feature>
<dbReference type="STRING" id="112268.A0A182W084"/>
<keyword evidence="8 15" id="KW-0653">Protein transport</keyword>
<evidence type="ECO:0000256" key="14">
    <source>
        <dbReference type="ARBA" id="ARBA00023570"/>
    </source>
</evidence>
<reference evidence="18" key="2">
    <citation type="submission" date="2020-05" db="UniProtKB">
        <authorList>
            <consortium name="EnsemblMetazoa"/>
        </authorList>
    </citation>
    <scope>IDENTIFICATION</scope>
    <source>
        <strain evidence="18">MINIMUS1</strain>
    </source>
</reference>
<dbReference type="SMART" id="SM01355">
    <property type="entry name" value="AP3B1_C"/>
    <property type="match status" value="1"/>
</dbReference>
<comment type="subcellular location">
    <subcellularLocation>
        <location evidence="1">Cytoplasmic vesicle</location>
        <location evidence="1">Clathrin-coated vesicle membrane</location>
        <topology evidence="1">Peripheral membrane protein</topology>
        <orientation evidence="1">Cytoplasmic side</orientation>
    </subcellularLocation>
    <subcellularLocation>
        <location evidence="2">Golgi apparatus</location>
    </subcellularLocation>
</comment>
<evidence type="ECO:0000256" key="7">
    <source>
        <dbReference type="ARBA" id="ARBA00022553"/>
    </source>
</evidence>
<evidence type="ECO:0000256" key="4">
    <source>
        <dbReference type="ARBA" id="ARBA00009143"/>
    </source>
</evidence>
<keyword evidence="5 15" id="KW-0813">Transport</keyword>
<evidence type="ECO:0000256" key="2">
    <source>
        <dbReference type="ARBA" id="ARBA00004555"/>
    </source>
</evidence>
<dbReference type="PANTHER" id="PTHR11134">
    <property type="entry name" value="ADAPTOR COMPLEX SUBUNIT BETA FAMILY MEMBER"/>
    <property type="match status" value="1"/>
</dbReference>
<dbReference type="VEuPathDB" id="VectorBase:AMIN003741"/>
<evidence type="ECO:0000256" key="5">
    <source>
        <dbReference type="ARBA" id="ARBA00022448"/>
    </source>
</evidence>
<feature type="region of interest" description="Disordered" evidence="16">
    <location>
        <begin position="671"/>
        <end position="736"/>
    </location>
</feature>
<comment type="function">
    <text evidence="14">Subunit of non-clathrin- and clathrin-associated adaptor protein complex 3 (AP-3) that plays a role in protein sorting in the late-Golgi/trans-Golgi network (TGN) and/or endosomes. The AP complexes mediate both the recruitment of clathrin to membranes and the recognition of sorting signals within the cytosolic tails of transmembrane cargo molecules. AP-3 appears to be involved in the sorting of a subset of transmembrane proteins targeted to lysosomes and lysosome-related organelles. In concert with the BLOC-1 complex, AP-3 is required to target cargos into vesicles assembled at cell bodies for delivery into neurites and nerve terminals.</text>
</comment>
<evidence type="ECO:0000259" key="17">
    <source>
        <dbReference type="SMART" id="SM01355"/>
    </source>
</evidence>
<organism evidence="18 19">
    <name type="scientific">Anopheles minimus</name>
    <dbReference type="NCBI Taxonomy" id="112268"/>
    <lineage>
        <taxon>Eukaryota</taxon>
        <taxon>Metazoa</taxon>
        <taxon>Ecdysozoa</taxon>
        <taxon>Arthropoda</taxon>
        <taxon>Hexapoda</taxon>
        <taxon>Insecta</taxon>
        <taxon>Pterygota</taxon>
        <taxon>Neoptera</taxon>
        <taxon>Endopterygota</taxon>
        <taxon>Diptera</taxon>
        <taxon>Nematocera</taxon>
        <taxon>Culicoidea</taxon>
        <taxon>Culicidae</taxon>
        <taxon>Anophelinae</taxon>
        <taxon>Anopheles</taxon>
    </lineage>
</organism>
<dbReference type="InterPro" id="IPR029390">
    <property type="entry name" value="AP3B_C"/>
</dbReference>
<accession>A0A182W084</accession>
<evidence type="ECO:0000256" key="12">
    <source>
        <dbReference type="ARBA" id="ARBA00023163"/>
    </source>
</evidence>
<reference evidence="19" key="1">
    <citation type="submission" date="2013-03" db="EMBL/GenBank/DDBJ databases">
        <title>The Genome Sequence of Anopheles minimus MINIMUS1.</title>
        <authorList>
            <consortium name="The Broad Institute Genomics Platform"/>
            <person name="Neafsey D.E."/>
            <person name="Walton C."/>
            <person name="Walker B."/>
            <person name="Young S.K."/>
            <person name="Zeng Q."/>
            <person name="Gargeya S."/>
            <person name="Fitzgerald M."/>
            <person name="Haas B."/>
            <person name="Abouelleil A."/>
            <person name="Allen A.W."/>
            <person name="Alvarado L."/>
            <person name="Arachchi H.M."/>
            <person name="Berlin A.M."/>
            <person name="Chapman S.B."/>
            <person name="Gainer-Dewar J."/>
            <person name="Goldberg J."/>
            <person name="Griggs A."/>
            <person name="Gujja S."/>
            <person name="Hansen M."/>
            <person name="Howarth C."/>
            <person name="Imamovic A."/>
            <person name="Ireland A."/>
            <person name="Larimer J."/>
            <person name="McCowan C."/>
            <person name="Murphy C."/>
            <person name="Pearson M."/>
            <person name="Poon T.W."/>
            <person name="Priest M."/>
            <person name="Roberts A."/>
            <person name="Saif S."/>
            <person name="Shea T."/>
            <person name="Sisk P."/>
            <person name="Sykes S."/>
            <person name="Wortman J."/>
            <person name="Nusbaum C."/>
            <person name="Birren B."/>
        </authorList>
    </citation>
    <scope>NUCLEOTIDE SEQUENCE [LARGE SCALE GENOMIC DNA]</scope>
    <source>
        <strain evidence="19">MINIMUS1</strain>
    </source>
</reference>
<dbReference type="InterPro" id="IPR002553">
    <property type="entry name" value="Clathrin/coatomer_adapt-like_N"/>
</dbReference>
<dbReference type="FunFam" id="3.10.20.550:FF:000001">
    <property type="entry name" value="Histone deacetylase complex subunit SAP18"/>
    <property type="match status" value="1"/>
</dbReference>
<dbReference type="InterPro" id="IPR042534">
    <property type="entry name" value="SAP18_sf"/>
</dbReference>
<keyword evidence="9" id="KW-0805">Transcription regulation</keyword>
<evidence type="ECO:0000256" key="9">
    <source>
        <dbReference type="ARBA" id="ARBA00023015"/>
    </source>
</evidence>
<dbReference type="Gene3D" id="1.25.10.10">
    <property type="entry name" value="Leucine-rich Repeat Variant"/>
    <property type="match status" value="1"/>
</dbReference>
<evidence type="ECO:0000256" key="10">
    <source>
        <dbReference type="ARBA" id="ARBA00023034"/>
    </source>
</evidence>
<evidence type="ECO:0000256" key="8">
    <source>
        <dbReference type="ARBA" id="ARBA00022927"/>
    </source>
</evidence>
<sequence length="1151" mass="128016">MLSSGSAAISVSALASTAYGNERTEVAEYANEGGFFHADYKKHDDLKQMLDSNKDSLKLEAMKRIIGMIAKGRDASDLFPAVVKNVVSKNIEVKKLVYVYLVRYAEEQQDLALLSISTFQRALKDPNQLIRASALRVLSSIRVSMIVPIVMLAIRDSASDMSPYVRKTAAHAIPKLYHLDPEQKDELIVVIEKLLADRTTLVVGSAVMAFEEVCPERTELIHKNYRKLCNLLADVDEWGQVLIINMLTRYARTQFLDPNAEDDYDYQETENKPFYEDESDSDASDKIGKDSSVASPRKTYTLDIDHRMLLRQTKPLLQSRNASVVMAVAQLYHHVAPRNEVEIVAKALIRLLRSYKEVQSIVLTCIASMSIERKSIFEPFIKSFFVRTSDQTHIKLLKLEILTNLATGTNISVILREFQTYISSNDKEFVASTIQAIGRCAVSISEVTETCLSGLVHLLSNKDEYVVAESVVVIKKLLQTKKEEHFEIISQMAKLLDFIQVPAARASILWLIGEYNEKVPKIAPDVLRKAVKSFIDEQDIVKLQVLNLAVKLHITNPKQTTLLCQHLHNLARYDPNYDIRDRARFLKPFLLASPDGADAAESILVAKARKIFLSEKPAPTLESMYHGRRQYQLGSLSHYLNMPTTGYQDLPAWPTEAPDTTVRNVEPPAQIGDYLSRSSNDRAGSGNSVGEGDRRKKKSKSFYSGSEDGKKPNKSRPEEKKPSSGGPDKSNLDLLLDLDDIPPIGPVMTPSLGGFLTPMAASNATDLGAGIELVGPSFIPMKKHELLNKVNGFGLGIEYRFVRSPHLYSSRMVSVELTFTNHGNVELTDIEMGKKCNLPAGMAVNDFAPIGRLNPGQTVSGMVGVDFNDSTQPVRVDICSTSGTSTVTLKAPVGEMVRSVAIAEGTFDSERAKLRGMTEHSCTLQLSDTLSPDDKSLHRAVFEASNLASVADLKDNGQRFLFAGQTMSSKSLVLVVLEKVSSSDDKNSFTLTVNCEKLVCTNMAGLESMIVEEKQQPTKSVDREKTCPLLLRVFCSTGRHHSTNEYSYGNVPSNELQIYTWMDATLRELTTLVRDVNPETRRKGTYFDFAVVYPDRGSTYRMREIGVTCSGQKGADDAKTLAQAKFTIGDFMDINITPPNRIPPPRRQRPY</sequence>
<dbReference type="GO" id="GO:0005794">
    <property type="term" value="C:Golgi apparatus"/>
    <property type="evidence" value="ECO:0007669"/>
    <property type="project" value="UniProtKB-SubCell"/>
</dbReference>
<dbReference type="InterPro" id="IPR011989">
    <property type="entry name" value="ARM-like"/>
</dbReference>
<evidence type="ECO:0000313" key="19">
    <source>
        <dbReference type="Proteomes" id="UP000075920"/>
    </source>
</evidence>
<dbReference type="AlphaFoldDB" id="A0A182W084"/>
<evidence type="ECO:0000256" key="13">
    <source>
        <dbReference type="ARBA" id="ARBA00023329"/>
    </source>
</evidence>
<dbReference type="GO" id="GO:0030123">
    <property type="term" value="C:AP-3 adaptor complex"/>
    <property type="evidence" value="ECO:0007669"/>
    <property type="project" value="UniProtKB-UniRule"/>
</dbReference>
<name>A0A182W084_9DIPT</name>
<dbReference type="InterPro" id="IPR010516">
    <property type="entry name" value="SAP18"/>
</dbReference>
<keyword evidence="10" id="KW-0333">Golgi apparatus</keyword>
<evidence type="ECO:0000256" key="15">
    <source>
        <dbReference type="PIRNR" id="PIRNR037096"/>
    </source>
</evidence>
<dbReference type="Pfam" id="PF24080">
    <property type="entry name" value="AP3B1_C_2"/>
    <property type="match status" value="1"/>
</dbReference>
<keyword evidence="7" id="KW-0597">Phosphoprotein</keyword>
<feature type="region of interest" description="Disordered" evidence="16">
    <location>
        <begin position="274"/>
        <end position="293"/>
    </location>
</feature>
<dbReference type="InterPro" id="IPR026740">
    <property type="entry name" value="AP3_beta"/>
</dbReference>
<proteinExistence type="inferred from homology"/>
<dbReference type="InterPro" id="IPR026739">
    <property type="entry name" value="AP_beta"/>
</dbReference>
<dbReference type="GO" id="GO:0030665">
    <property type="term" value="C:clathrin-coated vesicle membrane"/>
    <property type="evidence" value="ECO:0007669"/>
    <property type="project" value="UniProtKB-SubCell"/>
</dbReference>
<keyword evidence="19" id="KW-1185">Reference proteome</keyword>
<keyword evidence="11 15" id="KW-0472">Membrane</keyword>
<dbReference type="Pfam" id="PF06487">
    <property type="entry name" value="SAP18"/>
    <property type="match status" value="1"/>
</dbReference>
<dbReference type="GO" id="GO:0006886">
    <property type="term" value="P:intracellular protein transport"/>
    <property type="evidence" value="ECO:0007669"/>
    <property type="project" value="InterPro"/>
</dbReference>
<keyword evidence="6" id="KW-0678">Repressor</keyword>
<keyword evidence="13" id="KW-0968">Cytoplasmic vesicle</keyword>
<dbReference type="Proteomes" id="UP000075920">
    <property type="component" value="Unassembled WGS sequence"/>
</dbReference>
<dbReference type="PIRSF" id="PIRSF037096">
    <property type="entry name" value="AP3_complex_beta"/>
    <property type="match status" value="1"/>
</dbReference>
<dbReference type="Gene3D" id="3.10.20.550">
    <property type="entry name" value="ASAP complex, SAP18 subunit"/>
    <property type="match status" value="1"/>
</dbReference>
<dbReference type="GO" id="GO:0016192">
    <property type="term" value="P:vesicle-mediated transport"/>
    <property type="evidence" value="ECO:0007669"/>
    <property type="project" value="InterPro"/>
</dbReference>
<dbReference type="InterPro" id="IPR056314">
    <property type="entry name" value="AP3B1/2_C"/>
</dbReference>
<evidence type="ECO:0000256" key="11">
    <source>
        <dbReference type="ARBA" id="ARBA00023136"/>
    </source>
</evidence>
<dbReference type="InterPro" id="IPR016024">
    <property type="entry name" value="ARM-type_fold"/>
</dbReference>
<evidence type="ECO:0000313" key="18">
    <source>
        <dbReference type="EnsemblMetazoa" id="AMIN003741-PA"/>
    </source>
</evidence>
<comment type="similarity">
    <text evidence="4">Belongs to the SAP18 family.</text>
</comment>
<evidence type="ECO:0000256" key="16">
    <source>
        <dbReference type="SAM" id="MobiDB-lite"/>
    </source>
</evidence>
<feature type="domain" description="AP-3 complex subunit beta C-terminal" evidence="17">
    <location>
        <begin position="728"/>
        <end position="872"/>
    </location>
</feature>
<feature type="compositionally biased region" description="Basic and acidic residues" evidence="16">
    <location>
        <begin position="707"/>
        <end position="722"/>
    </location>
</feature>